<gene>
    <name evidence="1" type="ORF">AtDm6_1080</name>
</gene>
<reference evidence="1 2" key="1">
    <citation type="submission" date="2014-06" db="EMBL/GenBank/DDBJ databases">
        <title>Functional and comparative genomic analyses of the Drosophila gut microbiota identify candidate symbiosis factors.</title>
        <authorList>
            <person name="Newell P.D."/>
            <person name="Chaston J.M."/>
            <person name="Douglas A.E."/>
        </authorList>
    </citation>
    <scope>NUCLEOTIDE SEQUENCE [LARGE SCALE GENOMIC DNA]</scope>
    <source>
        <strain evidence="1 2">DmCS_006</strain>
    </source>
</reference>
<sequence length="53" mass="5998">MHCGRIIRLRRFALLASRARDANVARLLLSLAAVREGVSRGDAARHMTFFFNL</sequence>
<organism evidence="1 2">
    <name type="scientific">Acetobacter tropicalis</name>
    <dbReference type="NCBI Taxonomy" id="104102"/>
    <lineage>
        <taxon>Bacteria</taxon>
        <taxon>Pseudomonadati</taxon>
        <taxon>Pseudomonadota</taxon>
        <taxon>Alphaproteobacteria</taxon>
        <taxon>Acetobacterales</taxon>
        <taxon>Acetobacteraceae</taxon>
        <taxon>Acetobacter</taxon>
    </lineage>
</organism>
<name>A0A094YR55_9PROT</name>
<dbReference type="PATRIC" id="fig|104102.7.peg.1073"/>
<evidence type="ECO:0000313" key="1">
    <source>
        <dbReference type="EMBL" id="KGB24560.1"/>
    </source>
</evidence>
<dbReference type="EMBL" id="JOKM01000037">
    <property type="protein sequence ID" value="KGB24560.1"/>
    <property type="molecule type" value="Genomic_DNA"/>
</dbReference>
<dbReference type="Proteomes" id="UP000029448">
    <property type="component" value="Unassembled WGS sequence"/>
</dbReference>
<proteinExistence type="predicted"/>
<dbReference type="AlphaFoldDB" id="A0A094YR55"/>
<protein>
    <submittedName>
        <fullName evidence="1">Uncharacterized protein</fullName>
    </submittedName>
</protein>
<evidence type="ECO:0000313" key="2">
    <source>
        <dbReference type="Proteomes" id="UP000029448"/>
    </source>
</evidence>
<keyword evidence="2" id="KW-1185">Reference proteome</keyword>
<accession>A0A094YR55</accession>
<comment type="caution">
    <text evidence="1">The sequence shown here is derived from an EMBL/GenBank/DDBJ whole genome shotgun (WGS) entry which is preliminary data.</text>
</comment>